<feature type="chain" id="PRO_5011509892" description="DUF4097 domain-containing protein" evidence="1">
    <location>
        <begin position="23"/>
        <end position="289"/>
    </location>
</feature>
<evidence type="ECO:0000259" key="2">
    <source>
        <dbReference type="Pfam" id="PF13349"/>
    </source>
</evidence>
<reference evidence="4" key="1">
    <citation type="submission" date="2016-10" db="EMBL/GenBank/DDBJ databases">
        <authorList>
            <person name="Varghese N."/>
            <person name="Submissions S."/>
        </authorList>
    </citation>
    <scope>NUCLEOTIDE SEQUENCE [LARGE SCALE GENOMIC DNA]</scope>
    <source>
        <strain evidence="4">LP51</strain>
    </source>
</reference>
<protein>
    <recommendedName>
        <fullName evidence="2">DUF4097 domain-containing protein</fullName>
    </recommendedName>
</protein>
<dbReference type="STRING" id="1436961.SAMN05421739_105319"/>
<evidence type="ECO:0000313" key="4">
    <source>
        <dbReference type="Proteomes" id="UP000198724"/>
    </source>
</evidence>
<proteinExistence type="predicted"/>
<accession>A0A1I2X0V6</accession>
<name>A0A1I2X0V6_9BACT</name>
<evidence type="ECO:0000313" key="3">
    <source>
        <dbReference type="EMBL" id="SFH07145.1"/>
    </source>
</evidence>
<dbReference type="Proteomes" id="UP000198724">
    <property type="component" value="Unassembled WGS sequence"/>
</dbReference>
<dbReference type="InterPro" id="IPR025164">
    <property type="entry name" value="Toastrack_DUF4097"/>
</dbReference>
<dbReference type="OrthoDB" id="937739at2"/>
<feature type="signal peptide" evidence="1">
    <location>
        <begin position="1"/>
        <end position="22"/>
    </location>
</feature>
<gene>
    <name evidence="3" type="ORF">SAMN05421739_105319</name>
</gene>
<keyword evidence="1" id="KW-0732">Signal</keyword>
<sequence>MEKKTSLFLLLMVLLSSAGALAQNQTEKIVRELRFNRSAPGNVVKIENIDGFVHVETYKGDKVLFEVERIIRPKTADGLEKAKELSLEFAVSGDSIISYLKAPYIQSHRTGNKGNGVNIDRKLEYGFTHNFTVKVPQNTNLSVITINNGDIKITNLTADYIQASNINGPILLENVAAAVDAKTINGNVVVSYRENPKKQARLETLNGDIELLYQKVLSATISFSSFNGDFYTDLEDLQKLAPKVEKVSSSDGSKTTYKLGKASSYKTGTGAALIELKTFNGKATVKKRG</sequence>
<dbReference type="EMBL" id="FOOT01000005">
    <property type="protein sequence ID" value="SFH07145.1"/>
    <property type="molecule type" value="Genomic_DNA"/>
</dbReference>
<evidence type="ECO:0000256" key="1">
    <source>
        <dbReference type="SAM" id="SignalP"/>
    </source>
</evidence>
<dbReference type="Pfam" id="PF13349">
    <property type="entry name" value="DUF4097"/>
    <property type="match status" value="1"/>
</dbReference>
<keyword evidence="4" id="KW-1185">Reference proteome</keyword>
<dbReference type="RefSeq" id="WP_092103620.1">
    <property type="nucleotide sequence ID" value="NZ_FOOT01000005.1"/>
</dbReference>
<organism evidence="3 4">
    <name type="scientific">Pontibacter chinhatensis</name>
    <dbReference type="NCBI Taxonomy" id="1436961"/>
    <lineage>
        <taxon>Bacteria</taxon>
        <taxon>Pseudomonadati</taxon>
        <taxon>Bacteroidota</taxon>
        <taxon>Cytophagia</taxon>
        <taxon>Cytophagales</taxon>
        <taxon>Hymenobacteraceae</taxon>
        <taxon>Pontibacter</taxon>
    </lineage>
</organism>
<dbReference type="AlphaFoldDB" id="A0A1I2X0V6"/>
<feature type="domain" description="DUF4097" evidence="2">
    <location>
        <begin position="144"/>
        <end position="236"/>
    </location>
</feature>